<evidence type="ECO:0000256" key="1">
    <source>
        <dbReference type="SAM" id="SignalP"/>
    </source>
</evidence>
<dbReference type="Proteomes" id="UP001597469">
    <property type="component" value="Unassembled WGS sequence"/>
</dbReference>
<dbReference type="InterPro" id="IPR011250">
    <property type="entry name" value="OMP/PagP_B-barrel"/>
</dbReference>
<gene>
    <name evidence="2" type="ORF">ACFSUS_02525</name>
</gene>
<keyword evidence="1" id="KW-0732">Signal</keyword>
<evidence type="ECO:0008006" key="4">
    <source>
        <dbReference type="Google" id="ProtNLM"/>
    </source>
</evidence>
<dbReference type="RefSeq" id="WP_381518588.1">
    <property type="nucleotide sequence ID" value="NZ_JBHULN010000001.1"/>
</dbReference>
<dbReference type="EMBL" id="JBHULN010000001">
    <property type="protein sequence ID" value="MFD2569488.1"/>
    <property type="molecule type" value="Genomic_DNA"/>
</dbReference>
<feature type="chain" id="PRO_5045222525" description="Outer membrane protein beta-barrel domain-containing protein" evidence="1">
    <location>
        <begin position="19"/>
        <end position="199"/>
    </location>
</feature>
<dbReference type="Gene3D" id="2.40.160.20">
    <property type="match status" value="1"/>
</dbReference>
<proteinExistence type="predicted"/>
<keyword evidence="3" id="KW-1185">Reference proteome</keyword>
<accession>A0ABW5M033</accession>
<dbReference type="SUPFAM" id="SSF56925">
    <property type="entry name" value="OMPA-like"/>
    <property type="match status" value="1"/>
</dbReference>
<sequence>MKRILSFVFVLVALSAAAQEYKPFKFNSSLGYAKPTGSAASGGVLFSLEPKYGLNDQLDLGLRLETAIMARAYTIDGELINGEVKAAGSYLLTGTYLLTQTNFRPYVGLGAGLFTLASTEVVIEDETSTNGTSIAGGSKFGGMIRTGFKAGHFNLGLEYNLVPSTTGVAFSSQGVVQTYQSPNSYFSVKLGIDIGGGRL</sequence>
<reference evidence="3" key="1">
    <citation type="journal article" date="2019" name="Int. J. Syst. Evol. Microbiol.">
        <title>The Global Catalogue of Microorganisms (GCM) 10K type strain sequencing project: providing services to taxonomists for standard genome sequencing and annotation.</title>
        <authorList>
            <consortium name="The Broad Institute Genomics Platform"/>
            <consortium name="The Broad Institute Genome Sequencing Center for Infectious Disease"/>
            <person name="Wu L."/>
            <person name="Ma J."/>
        </authorList>
    </citation>
    <scope>NUCLEOTIDE SEQUENCE [LARGE SCALE GENOMIC DNA]</scope>
    <source>
        <strain evidence="3">KCTC 42805</strain>
    </source>
</reference>
<organism evidence="2 3">
    <name type="scientific">Spirosoma soli</name>
    <dbReference type="NCBI Taxonomy" id="1770529"/>
    <lineage>
        <taxon>Bacteria</taxon>
        <taxon>Pseudomonadati</taxon>
        <taxon>Bacteroidota</taxon>
        <taxon>Cytophagia</taxon>
        <taxon>Cytophagales</taxon>
        <taxon>Cytophagaceae</taxon>
        <taxon>Spirosoma</taxon>
    </lineage>
</organism>
<protein>
    <recommendedName>
        <fullName evidence="4">Outer membrane protein beta-barrel domain-containing protein</fullName>
    </recommendedName>
</protein>
<evidence type="ECO:0000313" key="2">
    <source>
        <dbReference type="EMBL" id="MFD2569488.1"/>
    </source>
</evidence>
<feature type="signal peptide" evidence="1">
    <location>
        <begin position="1"/>
        <end position="18"/>
    </location>
</feature>
<comment type="caution">
    <text evidence="2">The sequence shown here is derived from an EMBL/GenBank/DDBJ whole genome shotgun (WGS) entry which is preliminary data.</text>
</comment>
<evidence type="ECO:0000313" key="3">
    <source>
        <dbReference type="Proteomes" id="UP001597469"/>
    </source>
</evidence>
<name>A0ABW5M033_9BACT</name>